<keyword evidence="3 7" id="KW-1133">Transmembrane helix</keyword>
<evidence type="ECO:0000313" key="9">
    <source>
        <dbReference type="EMBL" id="ACO62138.1"/>
    </source>
</evidence>
<dbReference type="GeneID" id="8241638"/>
<dbReference type="GO" id="GO:0061630">
    <property type="term" value="F:ubiquitin protein ligase activity"/>
    <property type="evidence" value="ECO:0007669"/>
    <property type="project" value="TreeGrafter"/>
</dbReference>
<keyword evidence="2 7" id="KW-0812">Transmembrane</keyword>
<dbReference type="PANTHER" id="PTHR22765">
    <property type="entry name" value="RING FINGER AND PROTEASE ASSOCIATED DOMAIN-CONTAINING"/>
    <property type="match status" value="1"/>
</dbReference>
<dbReference type="InterPro" id="IPR003137">
    <property type="entry name" value="PA_domain"/>
</dbReference>
<feature type="transmembrane region" description="Helical" evidence="7">
    <location>
        <begin position="12"/>
        <end position="35"/>
    </location>
</feature>
<dbReference type="GO" id="GO:0006511">
    <property type="term" value="P:ubiquitin-dependent protein catabolic process"/>
    <property type="evidence" value="ECO:0007669"/>
    <property type="project" value="TreeGrafter"/>
</dbReference>
<feature type="region of interest" description="Disordered" evidence="6">
    <location>
        <begin position="406"/>
        <end position="471"/>
    </location>
</feature>
<reference evidence="9 10" key="1">
    <citation type="journal article" date="2009" name="Science">
        <title>Green evolution and dynamic adaptations revealed by genomes of the marine picoeukaryotes Micromonas.</title>
        <authorList>
            <person name="Worden A.Z."/>
            <person name="Lee J.H."/>
            <person name="Mock T."/>
            <person name="Rouze P."/>
            <person name="Simmons M.P."/>
            <person name="Aerts A.L."/>
            <person name="Allen A.E."/>
            <person name="Cuvelier M.L."/>
            <person name="Derelle E."/>
            <person name="Everett M.V."/>
            <person name="Foulon E."/>
            <person name="Grimwood J."/>
            <person name="Gundlach H."/>
            <person name="Henrissat B."/>
            <person name="Napoli C."/>
            <person name="McDonald S.M."/>
            <person name="Parker M.S."/>
            <person name="Rombauts S."/>
            <person name="Salamov A."/>
            <person name="Von Dassow P."/>
            <person name="Badger J.H."/>
            <person name="Coutinho P.M."/>
            <person name="Demir E."/>
            <person name="Dubchak I."/>
            <person name="Gentemann C."/>
            <person name="Eikrem W."/>
            <person name="Gready J.E."/>
            <person name="John U."/>
            <person name="Lanier W."/>
            <person name="Lindquist E.A."/>
            <person name="Lucas S."/>
            <person name="Mayer K.F."/>
            <person name="Moreau H."/>
            <person name="Not F."/>
            <person name="Otillar R."/>
            <person name="Panaud O."/>
            <person name="Pangilinan J."/>
            <person name="Paulsen I."/>
            <person name="Piegu B."/>
            <person name="Poliakov A."/>
            <person name="Robbens S."/>
            <person name="Schmutz J."/>
            <person name="Toulza E."/>
            <person name="Wyss T."/>
            <person name="Zelensky A."/>
            <person name="Zhou K."/>
            <person name="Armbrust E.V."/>
            <person name="Bhattacharya D."/>
            <person name="Goodenough U.W."/>
            <person name="Van de Peer Y."/>
            <person name="Grigoriev I.V."/>
        </authorList>
    </citation>
    <scope>NUCLEOTIDE SEQUENCE [LARGE SCALE GENOMIC DNA]</scope>
    <source>
        <strain evidence="10">RCC299 / NOUM17</strain>
    </source>
</reference>
<evidence type="ECO:0000256" key="7">
    <source>
        <dbReference type="SAM" id="Phobius"/>
    </source>
</evidence>
<evidence type="ECO:0000256" key="6">
    <source>
        <dbReference type="SAM" id="MobiDB-lite"/>
    </source>
</evidence>
<dbReference type="InParanoid" id="C1E1A7"/>
<dbReference type="FunCoup" id="C1E1A7">
    <property type="interactions" value="1796"/>
</dbReference>
<dbReference type="Pfam" id="PF13639">
    <property type="entry name" value="zf-RING_2"/>
    <property type="match status" value="1"/>
</dbReference>
<evidence type="ECO:0000256" key="5">
    <source>
        <dbReference type="PROSITE-ProRule" id="PRU00175"/>
    </source>
</evidence>
<feature type="domain" description="RING-type" evidence="8">
    <location>
        <begin position="294"/>
        <end position="336"/>
    </location>
</feature>
<evidence type="ECO:0000256" key="4">
    <source>
        <dbReference type="ARBA" id="ARBA00023136"/>
    </source>
</evidence>
<evidence type="ECO:0000256" key="2">
    <source>
        <dbReference type="ARBA" id="ARBA00022692"/>
    </source>
</evidence>
<keyword evidence="4 7" id="KW-0472">Membrane</keyword>
<keyword evidence="5" id="KW-0863">Zinc-finger</keyword>
<dbReference type="Gene3D" id="3.30.40.10">
    <property type="entry name" value="Zinc/RING finger domain, C3HC4 (zinc finger)"/>
    <property type="match status" value="1"/>
</dbReference>
<evidence type="ECO:0000313" key="10">
    <source>
        <dbReference type="Proteomes" id="UP000002009"/>
    </source>
</evidence>
<accession>C1E1A7</accession>
<dbReference type="SUPFAM" id="SSF57850">
    <property type="entry name" value="RING/U-box"/>
    <property type="match status" value="1"/>
</dbReference>
<evidence type="ECO:0000259" key="8">
    <source>
        <dbReference type="PROSITE" id="PS50089"/>
    </source>
</evidence>
<keyword evidence="5" id="KW-0479">Metal-binding</keyword>
<keyword evidence="5" id="KW-0862">Zinc</keyword>
<dbReference type="EMBL" id="CP001324">
    <property type="protein sequence ID" value="ACO62138.1"/>
    <property type="molecule type" value="Genomic_DNA"/>
</dbReference>
<dbReference type="PROSITE" id="PS50089">
    <property type="entry name" value="ZF_RING_2"/>
    <property type="match status" value="1"/>
</dbReference>
<gene>
    <name evidence="9" type="ORF">MICPUN_105261</name>
</gene>
<dbReference type="InterPro" id="IPR051826">
    <property type="entry name" value="E3_ubiquitin-ligase_domain"/>
</dbReference>
<dbReference type="OrthoDB" id="8062037at2759"/>
<dbReference type="RefSeq" id="XP_002500880.1">
    <property type="nucleotide sequence ID" value="XM_002500834.1"/>
</dbReference>
<dbReference type="InterPro" id="IPR046450">
    <property type="entry name" value="PA_dom_sf"/>
</dbReference>
<keyword evidence="10" id="KW-1185">Reference proteome</keyword>
<dbReference type="KEGG" id="mis:MICPUN_105261"/>
<dbReference type="Pfam" id="PF02225">
    <property type="entry name" value="PA"/>
    <property type="match status" value="1"/>
</dbReference>
<dbReference type="PANTHER" id="PTHR22765:SF434">
    <property type="entry name" value="GB|AAD18119.1-RELATED"/>
    <property type="match status" value="1"/>
</dbReference>
<feature type="region of interest" description="Disordered" evidence="6">
    <location>
        <begin position="339"/>
        <end position="359"/>
    </location>
</feature>
<organism evidence="9 10">
    <name type="scientific">Micromonas commoda (strain RCC299 / NOUM17 / CCMP2709)</name>
    <name type="common">Picoplanktonic green alga</name>
    <dbReference type="NCBI Taxonomy" id="296587"/>
    <lineage>
        <taxon>Eukaryota</taxon>
        <taxon>Viridiplantae</taxon>
        <taxon>Chlorophyta</taxon>
        <taxon>Mamiellophyceae</taxon>
        <taxon>Mamiellales</taxon>
        <taxon>Mamiellaceae</taxon>
        <taxon>Micromonas</taxon>
    </lineage>
</organism>
<name>C1E1A7_MICCC</name>
<proteinExistence type="predicted"/>
<dbReference type="SMART" id="SM00184">
    <property type="entry name" value="RING"/>
    <property type="match status" value="1"/>
</dbReference>
<protein>
    <recommendedName>
        <fullName evidence="8">RING-type domain-containing protein</fullName>
    </recommendedName>
</protein>
<feature type="compositionally biased region" description="Gly residues" evidence="6">
    <location>
        <begin position="441"/>
        <end position="451"/>
    </location>
</feature>
<dbReference type="GO" id="GO:0008270">
    <property type="term" value="F:zinc ion binding"/>
    <property type="evidence" value="ECO:0007669"/>
    <property type="project" value="UniProtKB-KW"/>
</dbReference>
<feature type="transmembrane region" description="Helical" evidence="7">
    <location>
        <begin position="195"/>
        <end position="216"/>
    </location>
</feature>
<comment type="subcellular location">
    <subcellularLocation>
        <location evidence="1">Membrane</location>
    </subcellularLocation>
</comment>
<evidence type="ECO:0000256" key="3">
    <source>
        <dbReference type="ARBA" id="ARBA00022989"/>
    </source>
</evidence>
<feature type="compositionally biased region" description="Low complexity" evidence="6">
    <location>
        <begin position="412"/>
        <end position="421"/>
    </location>
</feature>
<sequence length="471" mass="49286">MVEVGAPGAAAHAVAFCRACTCAFPVVLLVFLAAFTSLPGRYDSHVVVRSYAGYLPVVKDEPAVFGPRVPADGVTARLEEASPKEACEALTNKYEGRWIALVQRSFGTEKCDFVTKVRNAEMAGAVAVVVFDNVDGPLIPMAKKNEDNDVNVPSVFVSKESGEALETLLNDPKHGKTVVVTLESPDSPFDDWPNVATSACVTFGALCVLLSVVLVLKRREQAHLAAMAAQRPPETRLLSAEEVAAVAKTAVFSSQERVLSFLRGATCGGAHASAGDGDGEDDKLVVDNGTGDTCAVCIEDYESGDELRALDCGHAFHKDCIDPWLITKRACCPVCKHVIAPPPPPENVPDSRRRRRSRWSVLSNASVATVGGAESADESDLEAPLLPASSPARSLRRGVMRWLTRRTAAGHPDASPAVSPDSDADDSDPGGVDDGGDESTGPGGGEEGPAGGDLEAGEARAGGADGTDGEQ</sequence>
<dbReference type="CDD" id="cd16454">
    <property type="entry name" value="RING-H2_PA-TM-RING"/>
    <property type="match status" value="1"/>
</dbReference>
<dbReference type="eggNOG" id="KOG4628">
    <property type="taxonomic scope" value="Eukaryota"/>
</dbReference>
<dbReference type="AlphaFoldDB" id="C1E1A7"/>
<evidence type="ECO:0000256" key="1">
    <source>
        <dbReference type="ARBA" id="ARBA00004370"/>
    </source>
</evidence>
<dbReference type="InterPro" id="IPR001841">
    <property type="entry name" value="Znf_RING"/>
</dbReference>
<dbReference type="GO" id="GO:0016020">
    <property type="term" value="C:membrane"/>
    <property type="evidence" value="ECO:0007669"/>
    <property type="project" value="UniProtKB-SubCell"/>
</dbReference>
<dbReference type="Gene3D" id="3.50.30.30">
    <property type="match status" value="1"/>
</dbReference>
<dbReference type="SUPFAM" id="SSF52025">
    <property type="entry name" value="PA domain"/>
    <property type="match status" value="1"/>
</dbReference>
<dbReference type="InterPro" id="IPR013083">
    <property type="entry name" value="Znf_RING/FYVE/PHD"/>
</dbReference>
<dbReference type="Proteomes" id="UP000002009">
    <property type="component" value="Chromosome 3"/>
</dbReference>